<protein>
    <submittedName>
        <fullName evidence="1">Uncharacterized protein</fullName>
    </submittedName>
</protein>
<dbReference type="EMBL" id="JAVREJ010000012">
    <property type="protein sequence ID" value="MDT0351392.1"/>
    <property type="molecule type" value="Genomic_DNA"/>
</dbReference>
<proteinExistence type="predicted"/>
<keyword evidence="2" id="KW-1185">Reference proteome</keyword>
<comment type="caution">
    <text evidence="1">The sequence shown here is derived from an EMBL/GenBank/DDBJ whole genome shotgun (WGS) entry which is preliminary data.</text>
</comment>
<accession>A0ABU2NBR9</accession>
<gene>
    <name evidence="1" type="ORF">RM445_17820</name>
</gene>
<evidence type="ECO:0000313" key="1">
    <source>
        <dbReference type="EMBL" id="MDT0351392.1"/>
    </source>
</evidence>
<reference evidence="2" key="1">
    <citation type="submission" date="2023-07" db="EMBL/GenBank/DDBJ databases">
        <title>30 novel species of actinomycetes from the DSMZ collection.</title>
        <authorList>
            <person name="Nouioui I."/>
        </authorList>
    </citation>
    <scope>NUCLEOTIDE SEQUENCE [LARGE SCALE GENOMIC DNA]</scope>
    <source>
        <strain evidence="2">DSM 45834</strain>
    </source>
</reference>
<evidence type="ECO:0000313" key="2">
    <source>
        <dbReference type="Proteomes" id="UP001183202"/>
    </source>
</evidence>
<organism evidence="1 2">
    <name type="scientific">Pseudonocardia charpentierae</name>
    <dbReference type="NCBI Taxonomy" id="3075545"/>
    <lineage>
        <taxon>Bacteria</taxon>
        <taxon>Bacillati</taxon>
        <taxon>Actinomycetota</taxon>
        <taxon>Actinomycetes</taxon>
        <taxon>Pseudonocardiales</taxon>
        <taxon>Pseudonocardiaceae</taxon>
        <taxon>Pseudonocardia</taxon>
    </lineage>
</organism>
<sequence>MFAPARHLDPLRIVHGTRGARYDCPDVATVDGHLVRLSRRVATGGVESPDFVEVCRTDIDRLLDRRAWLTLPVAPRGFRLRLAG</sequence>
<name>A0ABU2NBR9_9PSEU</name>
<dbReference type="Proteomes" id="UP001183202">
    <property type="component" value="Unassembled WGS sequence"/>
</dbReference>
<dbReference type="RefSeq" id="WP_311557676.1">
    <property type="nucleotide sequence ID" value="NZ_JAVREJ010000012.1"/>
</dbReference>